<sequence length="1282" mass="142679">MSDISIDRHKNCRQKTLVLIWVAISTLAGLSIIIGLVVFFRQQKDILKANVKLVIANRNFTDNMLDVSSGSWMSIEKPFCAELDIYYKYSDMGSFYLRCKLQSLRSSDDPKGLGVHITLDFQNTITTETLYRIKEIILQKSGRHILHRKYYLVIRNFLVYLRSLNVDIKILPIPEIPLDHSTSTSSSTDTPVSLYTEDGPLVQNQVLTDKKTYISHMSFNPSWYLSRAYAKQTTAFINGKTNTLRSKIINSIPPDVSRVSTLIQASFMNIFPTVSQRDGMSDISVLLSHDDILHSHSSEEIRFDAPEQTHITRILITEPIRNSSMSIPIMISLLGETRIDPTTVKNIMSSSPLGTKLLLSPLKSDISTQEHITDKLSVSFSSTFYKTFRSSETLTDRNSTIALDPTTVENIMFSSPLGTKLMRSPLEGVISTQEPITAKLSASFSSTSYKTFRSPETLTDRISTIALDPTTVENIMSSSPLGTKLLLSPLKSVISTQEPITAKLSESFSSTSYKTFTSSETITDRNSTIALHPTTVENIMSSSPLETKLLLSPLKGVISTQEPITAKQSSSFSSTFYKTFMSSETFKDRNSTIALDPTTIVNIMSSSPLGTKLLLSPLKGIISTQDPITAKLSASFSSTSYKTFRSSETLTDRNSTIALDPATVENIMSSSPLATKLLLSPLEGIISTQEPITEKLSASFSSTSYETFRSSETLTDRNSTIALDFETIYSSFNKISTRTATIPFYHVPNKINTILSLEKQSSLLYITKMPLLYLESKQPLHENTVLYSTQSNSWSRTLKVLANFQPLQNVTEIKVNPSSTNSFLSSVSSTNRCSQEILISSTLVKHKLSEELVRMVSQIQASHAIKAYNSPTSTTTLVPRGGVIETKQSIVNSTRHIVDNVSDHGKLDLQLETQSEDIGTPNHFEMTSSDFEVKSSTNNGALETVAGYKNITYAGDILPTDARKVIVDTNLSNVILFSNINLTHPVLSSVAGRKHALSNLRINAQSLVTNASPIGSTEIQLGMLEKLTLVPINQSSGQIRKWSPSETAIMGILSGPGKDKATNPIRWNSQNEFMNSSELQIIMTTGVDSRLQNKRIYSFHAAVDEAGKAKLPNVQEQPVHLVQDSWNRSNLHRIGQKHLISLVERANINAISNSLPQQPISKLRNINVRNFLRSPSLNASLYQTYVHPKITEIRPLLTVNGRALPKLYKFPKAAQIRTHFYKYPKHKYFIHYLWQETTNGNHLTYIKTFSYGSTTGDIGRYLLKSPKTKFVKINGEIHILPN</sequence>
<name>A0AAE0SMM5_9BIVA</name>
<dbReference type="InterPro" id="IPR036364">
    <property type="entry name" value="SEA_dom_sf"/>
</dbReference>
<evidence type="ECO:0000313" key="4">
    <source>
        <dbReference type="Proteomes" id="UP001195483"/>
    </source>
</evidence>
<dbReference type="Pfam" id="PF01390">
    <property type="entry name" value="SEA"/>
    <property type="match status" value="1"/>
</dbReference>
<feature type="transmembrane region" description="Helical" evidence="1">
    <location>
        <begin position="18"/>
        <end position="40"/>
    </location>
</feature>
<accession>A0AAE0SMM5</accession>
<dbReference type="Gene3D" id="3.30.70.960">
    <property type="entry name" value="SEA domain"/>
    <property type="match status" value="1"/>
</dbReference>
<reference evidence="3" key="2">
    <citation type="journal article" date="2021" name="Genome Biol. Evol.">
        <title>Developing a high-quality reference genome for a parasitic bivalve with doubly uniparental inheritance (Bivalvia: Unionida).</title>
        <authorList>
            <person name="Smith C.H."/>
        </authorList>
    </citation>
    <scope>NUCLEOTIDE SEQUENCE</scope>
    <source>
        <strain evidence="3">CHS0354</strain>
        <tissue evidence="3">Mantle</tissue>
    </source>
</reference>
<organism evidence="3 4">
    <name type="scientific">Potamilus streckersoni</name>
    <dbReference type="NCBI Taxonomy" id="2493646"/>
    <lineage>
        <taxon>Eukaryota</taxon>
        <taxon>Metazoa</taxon>
        <taxon>Spiralia</taxon>
        <taxon>Lophotrochozoa</taxon>
        <taxon>Mollusca</taxon>
        <taxon>Bivalvia</taxon>
        <taxon>Autobranchia</taxon>
        <taxon>Heteroconchia</taxon>
        <taxon>Palaeoheterodonta</taxon>
        <taxon>Unionida</taxon>
        <taxon>Unionoidea</taxon>
        <taxon>Unionidae</taxon>
        <taxon>Ambleminae</taxon>
        <taxon>Lampsilini</taxon>
        <taxon>Potamilus</taxon>
    </lineage>
</organism>
<gene>
    <name evidence="3" type="ORF">CHS0354_020553</name>
</gene>
<reference evidence="3" key="3">
    <citation type="submission" date="2023-05" db="EMBL/GenBank/DDBJ databases">
        <authorList>
            <person name="Smith C.H."/>
        </authorList>
    </citation>
    <scope>NUCLEOTIDE SEQUENCE</scope>
    <source>
        <strain evidence="3">CHS0354</strain>
        <tissue evidence="3">Mantle</tissue>
    </source>
</reference>
<keyword evidence="1" id="KW-0812">Transmembrane</keyword>
<keyword evidence="1" id="KW-0472">Membrane</keyword>
<dbReference type="SUPFAM" id="SSF82671">
    <property type="entry name" value="SEA domain"/>
    <property type="match status" value="1"/>
</dbReference>
<proteinExistence type="predicted"/>
<protein>
    <recommendedName>
        <fullName evidence="2">SEA domain-containing protein</fullName>
    </recommendedName>
</protein>
<evidence type="ECO:0000256" key="1">
    <source>
        <dbReference type="SAM" id="Phobius"/>
    </source>
</evidence>
<comment type="caution">
    <text evidence="3">The sequence shown here is derived from an EMBL/GenBank/DDBJ whole genome shotgun (WGS) entry which is preliminary data.</text>
</comment>
<evidence type="ECO:0000313" key="3">
    <source>
        <dbReference type="EMBL" id="KAK3594892.1"/>
    </source>
</evidence>
<evidence type="ECO:0000259" key="2">
    <source>
        <dbReference type="Pfam" id="PF01390"/>
    </source>
</evidence>
<keyword evidence="1" id="KW-1133">Transmembrane helix</keyword>
<dbReference type="InterPro" id="IPR000082">
    <property type="entry name" value="SEA_dom"/>
</dbReference>
<reference evidence="3" key="1">
    <citation type="journal article" date="2021" name="Genome Biol. Evol.">
        <title>A High-Quality Reference Genome for a Parasitic Bivalve with Doubly Uniparental Inheritance (Bivalvia: Unionida).</title>
        <authorList>
            <person name="Smith C.H."/>
        </authorList>
    </citation>
    <scope>NUCLEOTIDE SEQUENCE</scope>
    <source>
        <strain evidence="3">CHS0354</strain>
    </source>
</reference>
<feature type="domain" description="SEA" evidence="2">
    <location>
        <begin position="50"/>
        <end position="140"/>
    </location>
</feature>
<keyword evidence="4" id="KW-1185">Reference proteome</keyword>
<dbReference type="EMBL" id="JAEAOA010001253">
    <property type="protein sequence ID" value="KAK3594892.1"/>
    <property type="molecule type" value="Genomic_DNA"/>
</dbReference>
<dbReference type="Proteomes" id="UP001195483">
    <property type="component" value="Unassembled WGS sequence"/>
</dbReference>